<dbReference type="SMART" id="SM00283">
    <property type="entry name" value="MA"/>
    <property type="match status" value="1"/>
</dbReference>
<keyword evidence="6" id="KW-0472">Membrane</keyword>
<dbReference type="GO" id="GO:0004888">
    <property type="term" value="F:transmembrane signaling receptor activity"/>
    <property type="evidence" value="ECO:0007669"/>
    <property type="project" value="InterPro"/>
</dbReference>
<dbReference type="GO" id="GO:0006935">
    <property type="term" value="P:chemotaxis"/>
    <property type="evidence" value="ECO:0007669"/>
    <property type="project" value="InterPro"/>
</dbReference>
<keyword evidence="10" id="KW-1185">Reference proteome</keyword>
<keyword evidence="4" id="KW-0807">Transducer</keyword>
<evidence type="ECO:0000256" key="6">
    <source>
        <dbReference type="SAM" id="Phobius"/>
    </source>
</evidence>
<dbReference type="InterPro" id="IPR003660">
    <property type="entry name" value="HAMP_dom"/>
</dbReference>
<protein>
    <submittedName>
        <fullName evidence="9">Methyl-accepting chemotaxis protein</fullName>
    </submittedName>
</protein>
<dbReference type="AlphaFoldDB" id="A0A8J3F9T2"/>
<evidence type="ECO:0000256" key="1">
    <source>
        <dbReference type="ARBA" id="ARBA00004370"/>
    </source>
</evidence>
<dbReference type="CDD" id="cd11386">
    <property type="entry name" value="MCP_signal"/>
    <property type="match status" value="1"/>
</dbReference>
<dbReference type="CDD" id="cd19411">
    <property type="entry name" value="MCP2201-like_sensor"/>
    <property type="match status" value="1"/>
</dbReference>
<evidence type="ECO:0000259" key="7">
    <source>
        <dbReference type="PROSITE" id="PS50111"/>
    </source>
</evidence>
<feature type="transmembrane region" description="Helical" evidence="6">
    <location>
        <begin position="6"/>
        <end position="29"/>
    </location>
</feature>
<dbReference type="Pfam" id="PF00015">
    <property type="entry name" value="MCPsignal"/>
    <property type="match status" value="1"/>
</dbReference>
<dbReference type="PANTHER" id="PTHR43531">
    <property type="entry name" value="PROTEIN ICFG"/>
    <property type="match status" value="1"/>
</dbReference>
<reference evidence="9" key="2">
    <citation type="submission" date="2020-09" db="EMBL/GenBank/DDBJ databases">
        <authorList>
            <person name="Sun Q."/>
            <person name="Sedlacek I."/>
        </authorList>
    </citation>
    <scope>NUCLEOTIDE SEQUENCE</scope>
    <source>
        <strain evidence="9">CCM 7664</strain>
    </source>
</reference>
<dbReference type="InterPro" id="IPR024478">
    <property type="entry name" value="HlyB_4HB_MCP"/>
</dbReference>
<name>A0A8J3F9T2_9BURK</name>
<dbReference type="GO" id="GO:0005886">
    <property type="term" value="C:plasma membrane"/>
    <property type="evidence" value="ECO:0007669"/>
    <property type="project" value="TreeGrafter"/>
</dbReference>
<dbReference type="Gene3D" id="1.10.287.950">
    <property type="entry name" value="Methyl-accepting chemotaxis protein"/>
    <property type="match status" value="1"/>
</dbReference>
<evidence type="ECO:0000313" key="10">
    <source>
        <dbReference type="Proteomes" id="UP000627205"/>
    </source>
</evidence>
<dbReference type="PANTHER" id="PTHR43531:SF14">
    <property type="entry name" value="METHYL-ACCEPTING CHEMOTAXIS PROTEIN I-RELATED"/>
    <property type="match status" value="1"/>
</dbReference>
<evidence type="ECO:0000256" key="4">
    <source>
        <dbReference type="PROSITE-ProRule" id="PRU00284"/>
    </source>
</evidence>
<dbReference type="CDD" id="cd06225">
    <property type="entry name" value="HAMP"/>
    <property type="match status" value="1"/>
</dbReference>
<gene>
    <name evidence="9" type="ORF">GCM10011430_21520</name>
</gene>
<dbReference type="InterPro" id="IPR051310">
    <property type="entry name" value="MCP_chemotaxis"/>
</dbReference>
<dbReference type="EMBL" id="BMDP01000003">
    <property type="protein sequence ID" value="GGI54978.1"/>
    <property type="molecule type" value="Genomic_DNA"/>
</dbReference>
<dbReference type="GO" id="GO:0007165">
    <property type="term" value="P:signal transduction"/>
    <property type="evidence" value="ECO:0007669"/>
    <property type="project" value="UniProtKB-KW"/>
</dbReference>
<evidence type="ECO:0000256" key="5">
    <source>
        <dbReference type="SAM" id="MobiDB-lite"/>
    </source>
</evidence>
<evidence type="ECO:0000259" key="8">
    <source>
        <dbReference type="PROSITE" id="PS50885"/>
    </source>
</evidence>
<evidence type="ECO:0000313" key="9">
    <source>
        <dbReference type="EMBL" id="GGI54978.1"/>
    </source>
</evidence>
<dbReference type="Pfam" id="PF12729">
    <property type="entry name" value="4HB_MCP_1"/>
    <property type="match status" value="1"/>
</dbReference>
<feature type="domain" description="Methyl-accepting transducer" evidence="7">
    <location>
        <begin position="267"/>
        <end position="496"/>
    </location>
</feature>
<dbReference type="PRINTS" id="PR00260">
    <property type="entry name" value="CHEMTRNSDUCR"/>
</dbReference>
<dbReference type="SMART" id="SM00304">
    <property type="entry name" value="HAMP"/>
    <property type="match status" value="1"/>
</dbReference>
<dbReference type="Pfam" id="PF00672">
    <property type="entry name" value="HAMP"/>
    <property type="match status" value="1"/>
</dbReference>
<dbReference type="RefSeq" id="WP_188421602.1">
    <property type="nucleotide sequence ID" value="NZ_BMDP01000003.1"/>
</dbReference>
<organism evidence="9 10">
    <name type="scientific">Oxalicibacterium solurbis</name>
    <dbReference type="NCBI Taxonomy" id="69280"/>
    <lineage>
        <taxon>Bacteria</taxon>
        <taxon>Pseudomonadati</taxon>
        <taxon>Pseudomonadota</taxon>
        <taxon>Betaproteobacteria</taxon>
        <taxon>Burkholderiales</taxon>
        <taxon>Oxalobacteraceae</taxon>
        <taxon>Oxalicibacterium</taxon>
    </lineage>
</organism>
<feature type="transmembrane region" description="Helical" evidence="6">
    <location>
        <begin position="189"/>
        <end position="208"/>
    </location>
</feature>
<comment type="similarity">
    <text evidence="3">Belongs to the methyl-accepting chemotaxis (MCP) protein family.</text>
</comment>
<proteinExistence type="inferred from homology"/>
<keyword evidence="6" id="KW-1133">Transmembrane helix</keyword>
<evidence type="ECO:0000256" key="3">
    <source>
        <dbReference type="ARBA" id="ARBA00029447"/>
    </source>
</evidence>
<feature type="domain" description="HAMP" evidence="8">
    <location>
        <begin position="210"/>
        <end position="262"/>
    </location>
</feature>
<comment type="caution">
    <text evidence="9">The sequence shown here is derived from an EMBL/GenBank/DDBJ whole genome shotgun (WGS) entry which is preliminary data.</text>
</comment>
<dbReference type="SUPFAM" id="SSF58104">
    <property type="entry name" value="Methyl-accepting chemotaxis protein (MCP) signaling domain"/>
    <property type="match status" value="1"/>
</dbReference>
<accession>A0A8J3F9T2</accession>
<dbReference type="PROSITE" id="PS50885">
    <property type="entry name" value="HAMP"/>
    <property type="match status" value="1"/>
</dbReference>
<feature type="region of interest" description="Disordered" evidence="5">
    <location>
        <begin position="528"/>
        <end position="568"/>
    </location>
</feature>
<keyword evidence="6" id="KW-0812">Transmembrane</keyword>
<evidence type="ECO:0000256" key="2">
    <source>
        <dbReference type="ARBA" id="ARBA00022481"/>
    </source>
</evidence>
<dbReference type="InterPro" id="IPR004089">
    <property type="entry name" value="MCPsignal_dom"/>
</dbReference>
<dbReference type="PROSITE" id="PS50111">
    <property type="entry name" value="CHEMOTAXIS_TRANSDUC_2"/>
    <property type="match status" value="1"/>
</dbReference>
<dbReference type="InterPro" id="IPR047347">
    <property type="entry name" value="YvaQ-like_sensor"/>
</dbReference>
<keyword evidence="2" id="KW-0488">Methylation</keyword>
<dbReference type="InterPro" id="IPR004090">
    <property type="entry name" value="Chemotax_Me-accpt_rcpt"/>
</dbReference>
<sequence length="568" mass="60497">MKNLKIGQRLALSFGSVVVVLIILATIAFSRIDRLDQAITLTNEDRYPKTVHANTIMDELNETARNMRNTLLMTSPDEIKGELDNIAKSSQVITQSLDALDKTITSEEGRKHMAALIEARGQFSPLKDRFVTLMSDGLKEEAHALLFAELRPAQLAYMVGLGKLIDYQGQLMKQSGDEAHSMANQAKELVAALSAMAVVISLILAFLATRSITRPLTQAVGLARKVADGDLTGTITVTSRDETGQLLQALKDMNESLVKIVSQVRLGTDTIAAASTQIATGNLDLSARTEEQASSLEETASSMEELTSTVKQNADNARQSNQLAQSASEVAVRGGEVVSQVVETMGSINDSAGKIVDIIGVIDGIAFQTNILALNAAVEAARAGEQGRGFAVVATEVRNLAQRSASAAKEIKLLINDSVEKVNTGSQLVNEAGTTIREVVDSVRRVTDIMGEITAASQEQTSGIEQINEAVMQMDQVTQQNAALVEEAAAAAASLQDQATNLSHVVSVFKLDGNAVVMPAGAPKAIARNPAAERTPVKTAPKLKAVSSKVEKREPKAVPAGDGDWEEF</sequence>
<dbReference type="Proteomes" id="UP000627205">
    <property type="component" value="Unassembled WGS sequence"/>
</dbReference>
<dbReference type="FunFam" id="1.10.287.950:FF:000001">
    <property type="entry name" value="Methyl-accepting chemotaxis sensory transducer"/>
    <property type="match status" value="1"/>
</dbReference>
<reference evidence="9" key="1">
    <citation type="journal article" date="2014" name="Int. J. Syst. Evol. Microbiol.">
        <title>Complete genome sequence of Corynebacterium casei LMG S-19264T (=DSM 44701T), isolated from a smear-ripened cheese.</title>
        <authorList>
            <consortium name="US DOE Joint Genome Institute (JGI-PGF)"/>
            <person name="Walter F."/>
            <person name="Albersmeier A."/>
            <person name="Kalinowski J."/>
            <person name="Ruckert C."/>
        </authorList>
    </citation>
    <scope>NUCLEOTIDE SEQUENCE</scope>
    <source>
        <strain evidence="9">CCM 7664</strain>
    </source>
</reference>
<comment type="subcellular location">
    <subcellularLocation>
        <location evidence="1">Membrane</location>
    </subcellularLocation>
</comment>